<dbReference type="Gene3D" id="3.40.50.150">
    <property type="entry name" value="Vaccinia Virus protein VP39"/>
    <property type="match status" value="1"/>
</dbReference>
<dbReference type="OrthoDB" id="4134439at2"/>
<accession>A0A6P2BQ96</accession>
<dbReference type="InterPro" id="IPR006764">
    <property type="entry name" value="SAM_dep_MeTrfase_SAV2177_type"/>
</dbReference>
<name>A0A6P2BQ96_9ACTN</name>
<dbReference type="RefSeq" id="WP_145859285.1">
    <property type="nucleotide sequence ID" value="NZ_RPFW01000007.1"/>
</dbReference>
<keyword evidence="2" id="KW-1185">Reference proteome</keyword>
<sequence>MADNWLQDSTGRARALLIDTSVPNAARVADYLVGGRDNFEADRRAVRLLTAAAPVIGTSFAAACAFHQRAVRYLVAEAGIRQFLAIGTSATLTGNTHEVAQSLAPKCRVVYVDSDPMVLAHARALLTSTPDGVVAAVDADVTDPRAIVSGAAETLDVGRPVAILLMATLGYVLEDAAAAEILLTLAGAVPAGSHVALYHQASDLDPAMAVTTQRWNALSGQPVTLRSRAQLTALLAGLELVPPGLVPVTDWQPAPDDPRFERAVPVYAAVARKP</sequence>
<dbReference type="GO" id="GO:0008168">
    <property type="term" value="F:methyltransferase activity"/>
    <property type="evidence" value="ECO:0007669"/>
    <property type="project" value="UniProtKB-KW"/>
</dbReference>
<keyword evidence="1" id="KW-0808">Transferase</keyword>
<reference evidence="1 2" key="1">
    <citation type="submission" date="2018-11" db="EMBL/GenBank/DDBJ databases">
        <title>Trebonia kvetii gen.nov., sp.nov., a novel acidophilic actinobacterium, and proposal of the new actinobacterial family Treboniaceae fam. nov.</title>
        <authorList>
            <person name="Rapoport D."/>
            <person name="Sagova-Mareckova M."/>
            <person name="Sedlacek I."/>
            <person name="Provaznik J."/>
            <person name="Kralova S."/>
            <person name="Pavlinic D."/>
            <person name="Benes V."/>
            <person name="Kopecky J."/>
        </authorList>
    </citation>
    <scope>NUCLEOTIDE SEQUENCE [LARGE SCALE GENOMIC DNA]</scope>
    <source>
        <strain evidence="1 2">15Tr583</strain>
    </source>
</reference>
<dbReference type="GO" id="GO:0032259">
    <property type="term" value="P:methylation"/>
    <property type="evidence" value="ECO:0007669"/>
    <property type="project" value="UniProtKB-KW"/>
</dbReference>
<dbReference type="PIRSF" id="PIRSF017393">
    <property type="entry name" value="MTase_SAV2177"/>
    <property type="match status" value="1"/>
</dbReference>
<dbReference type="AlphaFoldDB" id="A0A6P2BQ96"/>
<protein>
    <submittedName>
        <fullName evidence="1">SAM-dependent methyltransferase</fullName>
    </submittedName>
</protein>
<comment type="caution">
    <text evidence="1">The sequence shown here is derived from an EMBL/GenBank/DDBJ whole genome shotgun (WGS) entry which is preliminary data.</text>
</comment>
<dbReference type="SUPFAM" id="SSF53335">
    <property type="entry name" value="S-adenosyl-L-methionine-dependent methyltransferases"/>
    <property type="match status" value="1"/>
</dbReference>
<dbReference type="Pfam" id="PF04672">
    <property type="entry name" value="Methyltransf_19"/>
    <property type="match status" value="1"/>
</dbReference>
<dbReference type="Proteomes" id="UP000460272">
    <property type="component" value="Unassembled WGS sequence"/>
</dbReference>
<proteinExistence type="predicted"/>
<evidence type="ECO:0000313" key="1">
    <source>
        <dbReference type="EMBL" id="TVZ01028.1"/>
    </source>
</evidence>
<dbReference type="InterPro" id="IPR029063">
    <property type="entry name" value="SAM-dependent_MTases_sf"/>
</dbReference>
<evidence type="ECO:0000313" key="2">
    <source>
        <dbReference type="Proteomes" id="UP000460272"/>
    </source>
</evidence>
<keyword evidence="1" id="KW-0489">Methyltransferase</keyword>
<gene>
    <name evidence="1" type="ORF">EAS64_32450</name>
</gene>
<dbReference type="EMBL" id="RPFW01000007">
    <property type="protein sequence ID" value="TVZ01028.1"/>
    <property type="molecule type" value="Genomic_DNA"/>
</dbReference>
<organism evidence="1 2">
    <name type="scientific">Trebonia kvetii</name>
    <dbReference type="NCBI Taxonomy" id="2480626"/>
    <lineage>
        <taxon>Bacteria</taxon>
        <taxon>Bacillati</taxon>
        <taxon>Actinomycetota</taxon>
        <taxon>Actinomycetes</taxon>
        <taxon>Streptosporangiales</taxon>
        <taxon>Treboniaceae</taxon>
        <taxon>Trebonia</taxon>
    </lineage>
</organism>